<feature type="transmembrane region" description="Helical" evidence="2">
    <location>
        <begin position="354"/>
        <end position="376"/>
    </location>
</feature>
<proteinExistence type="predicted"/>
<keyword evidence="2" id="KW-1133">Transmembrane helix</keyword>
<organism evidence="3 4">
    <name type="scientific">Actinomycetospora chlora</name>
    <dbReference type="NCBI Taxonomy" id="663608"/>
    <lineage>
        <taxon>Bacteria</taxon>
        <taxon>Bacillati</taxon>
        <taxon>Actinomycetota</taxon>
        <taxon>Actinomycetes</taxon>
        <taxon>Pseudonocardiales</taxon>
        <taxon>Pseudonocardiaceae</taxon>
        <taxon>Actinomycetospora</taxon>
    </lineage>
</organism>
<evidence type="ECO:0000313" key="3">
    <source>
        <dbReference type="EMBL" id="GAA4791714.1"/>
    </source>
</evidence>
<dbReference type="EMBL" id="BAABHO010000021">
    <property type="protein sequence ID" value="GAA4791714.1"/>
    <property type="molecule type" value="Genomic_DNA"/>
</dbReference>
<feature type="region of interest" description="Disordered" evidence="1">
    <location>
        <begin position="514"/>
        <end position="542"/>
    </location>
</feature>
<feature type="transmembrane region" description="Helical" evidence="2">
    <location>
        <begin position="176"/>
        <end position="194"/>
    </location>
</feature>
<dbReference type="Gene3D" id="1.10.4160.10">
    <property type="entry name" value="Hydantoin permease"/>
    <property type="match status" value="1"/>
</dbReference>
<feature type="transmembrane region" description="Helical" evidence="2">
    <location>
        <begin position="111"/>
        <end position="130"/>
    </location>
</feature>
<dbReference type="Proteomes" id="UP001500928">
    <property type="component" value="Unassembled WGS sequence"/>
</dbReference>
<protein>
    <submittedName>
        <fullName evidence="3">Allantoin permease</fullName>
    </submittedName>
</protein>
<accession>A0ABP9B7I6</accession>
<keyword evidence="4" id="KW-1185">Reference proteome</keyword>
<feature type="transmembrane region" description="Helical" evidence="2">
    <location>
        <begin position="382"/>
        <end position="404"/>
    </location>
</feature>
<feature type="transmembrane region" description="Helical" evidence="2">
    <location>
        <begin position="37"/>
        <end position="59"/>
    </location>
</feature>
<evidence type="ECO:0000256" key="1">
    <source>
        <dbReference type="SAM" id="MobiDB-lite"/>
    </source>
</evidence>
<dbReference type="RefSeq" id="WP_345415753.1">
    <property type="nucleotide sequence ID" value="NZ_BAABHO010000021.1"/>
</dbReference>
<feature type="transmembrane region" description="Helical" evidence="2">
    <location>
        <begin position="425"/>
        <end position="444"/>
    </location>
</feature>
<feature type="transmembrane region" description="Helical" evidence="2">
    <location>
        <begin position="305"/>
        <end position="322"/>
    </location>
</feature>
<dbReference type="PANTHER" id="PTHR30569:SF0">
    <property type="entry name" value="CYTOSINE PERMEASE"/>
    <property type="match status" value="1"/>
</dbReference>
<sequence>MTTEPATNAAAPPGDTATRESLEDYTLRFAPRSYRRWTPFVVGGSALGGMAYMADFSIGAGIGLQHGTGNALWGIGVAALIIFVSAFPLAYYGARYNLDLDLITRGSGFGYYGSVITAVIFASFTFIFFALEGSIMAQGLRFALSIPLWLGYLISTLIIIPLVIYGMKALTKLQTWTNPLWVVLIVVPLVFLVAADPGSIGRFLAHPGTDGAAVNPASIMLGAGVALALMAQIGEQIDYLRFMPPKTAENSRQWWTAVVLGGPGWVFFGAVKQIIGVFLAVYILARVGAEAAVEPIEQFNAALGALFPTWLVVTLALLLVVLSQVKINVTNAYSGSLAWTNAFTRVTKTYPGRITFLFVNLGIALILMEADMFSFLNNLLGFYSNCAIAWVVTVATDIAINKYLLKLSPKRPEFRRGMLHPWNPVGVVSFLAASLLSIAAYFGLLGEFLSSYSTLVAIVVAVVLTPLIAVLTRGRFYLRRTDDGIDEPYLDDDGNPSGTPYLDQVSGQRFERPDMLASPKGGYVSSLSLSTDKSGEHVLPPQ</sequence>
<feature type="transmembrane region" description="Helical" evidence="2">
    <location>
        <begin position="450"/>
        <end position="471"/>
    </location>
</feature>
<gene>
    <name evidence="3" type="ORF">GCM10023200_28710</name>
</gene>
<feature type="transmembrane region" description="Helical" evidence="2">
    <location>
        <begin position="142"/>
        <end position="164"/>
    </location>
</feature>
<reference evidence="4" key="1">
    <citation type="journal article" date="2019" name="Int. J. Syst. Evol. Microbiol.">
        <title>The Global Catalogue of Microorganisms (GCM) 10K type strain sequencing project: providing services to taxonomists for standard genome sequencing and annotation.</title>
        <authorList>
            <consortium name="The Broad Institute Genomics Platform"/>
            <consortium name="The Broad Institute Genome Sequencing Center for Infectious Disease"/>
            <person name="Wu L."/>
            <person name="Ma J."/>
        </authorList>
    </citation>
    <scope>NUCLEOTIDE SEQUENCE [LARGE SCALE GENOMIC DNA]</scope>
    <source>
        <strain evidence="4">JCM 17979</strain>
    </source>
</reference>
<comment type="caution">
    <text evidence="3">The sequence shown here is derived from an EMBL/GenBank/DDBJ whole genome shotgun (WGS) entry which is preliminary data.</text>
</comment>
<feature type="transmembrane region" description="Helical" evidence="2">
    <location>
        <begin position="214"/>
        <end position="233"/>
    </location>
</feature>
<dbReference type="PANTHER" id="PTHR30569">
    <property type="entry name" value="CYTOSINE TRANSPORTER CODB"/>
    <property type="match status" value="1"/>
</dbReference>
<evidence type="ECO:0000313" key="4">
    <source>
        <dbReference type="Proteomes" id="UP001500928"/>
    </source>
</evidence>
<keyword evidence="2" id="KW-0812">Transmembrane</keyword>
<feature type="transmembrane region" description="Helical" evidence="2">
    <location>
        <begin position="254"/>
        <end position="285"/>
    </location>
</feature>
<dbReference type="InterPro" id="IPR030191">
    <property type="entry name" value="CodB"/>
</dbReference>
<feature type="transmembrane region" description="Helical" evidence="2">
    <location>
        <begin position="71"/>
        <end position="91"/>
    </location>
</feature>
<evidence type="ECO:0000256" key="2">
    <source>
        <dbReference type="SAM" id="Phobius"/>
    </source>
</evidence>
<keyword evidence="2" id="KW-0472">Membrane</keyword>
<name>A0ABP9B7I6_9PSEU</name>